<protein>
    <recommendedName>
        <fullName evidence="3">Endonuclease/exonuclease/phosphatase domain-containing protein</fullName>
    </recommendedName>
</protein>
<comment type="caution">
    <text evidence="1">The sequence shown here is derived from an EMBL/GenBank/DDBJ whole genome shotgun (WGS) entry which is preliminary data.</text>
</comment>
<dbReference type="Gene3D" id="3.60.10.10">
    <property type="entry name" value="Endonuclease/exonuclease/phosphatase"/>
    <property type="match status" value="1"/>
</dbReference>
<dbReference type="Proteomes" id="UP001289374">
    <property type="component" value="Unassembled WGS sequence"/>
</dbReference>
<dbReference type="EMBL" id="JACGWL010000192">
    <property type="protein sequence ID" value="KAK4384331.1"/>
    <property type="molecule type" value="Genomic_DNA"/>
</dbReference>
<reference evidence="1" key="1">
    <citation type="submission" date="2020-06" db="EMBL/GenBank/DDBJ databases">
        <authorList>
            <person name="Li T."/>
            <person name="Hu X."/>
            <person name="Zhang T."/>
            <person name="Song X."/>
            <person name="Zhang H."/>
            <person name="Dai N."/>
            <person name="Sheng W."/>
            <person name="Hou X."/>
            <person name="Wei L."/>
        </authorList>
    </citation>
    <scope>NUCLEOTIDE SEQUENCE</scope>
    <source>
        <strain evidence="1">K16</strain>
        <tissue evidence="1">Leaf</tissue>
    </source>
</reference>
<proteinExistence type="predicted"/>
<keyword evidence="2" id="KW-1185">Reference proteome</keyword>
<sequence>MAGLIGQEPWLVGGDFNAVRDMSEVCGTSGDIRLAMHDFNDCILRAGLFGLPMRGVQFSWHNCSTDGRSLWKRLNRFLVNDVWMVHWPDTHYECLTPRTSDHSPLLLRGDVRDPHVSMLRFDNFLALSPGFIASVQNIWRHRIIGTPMYSVTRKLKALKPVFRQQRKGKGDIPLNVKLAADFL</sequence>
<name>A0AAE1TA64_9LAMI</name>
<dbReference type="PANTHER" id="PTHR33710">
    <property type="entry name" value="BNAC02G09200D PROTEIN"/>
    <property type="match status" value="1"/>
</dbReference>
<gene>
    <name evidence="1" type="ORF">Sango_3071700</name>
</gene>
<evidence type="ECO:0000313" key="2">
    <source>
        <dbReference type="Proteomes" id="UP001289374"/>
    </source>
</evidence>
<dbReference type="AlphaFoldDB" id="A0AAE1TA64"/>
<dbReference type="InterPro" id="IPR036691">
    <property type="entry name" value="Endo/exonu/phosph_ase_sf"/>
</dbReference>
<accession>A0AAE1TA64</accession>
<evidence type="ECO:0008006" key="3">
    <source>
        <dbReference type="Google" id="ProtNLM"/>
    </source>
</evidence>
<evidence type="ECO:0000313" key="1">
    <source>
        <dbReference type="EMBL" id="KAK4384331.1"/>
    </source>
</evidence>
<dbReference type="PANTHER" id="PTHR33710:SF64">
    <property type="entry name" value="ENDONUCLEASE_EXONUCLEASE_PHOSPHATASE DOMAIN-CONTAINING PROTEIN"/>
    <property type="match status" value="1"/>
</dbReference>
<reference evidence="1" key="2">
    <citation type="journal article" date="2024" name="Plant">
        <title>Genomic evolution and insights into agronomic trait innovations of Sesamum species.</title>
        <authorList>
            <person name="Miao H."/>
            <person name="Wang L."/>
            <person name="Qu L."/>
            <person name="Liu H."/>
            <person name="Sun Y."/>
            <person name="Le M."/>
            <person name="Wang Q."/>
            <person name="Wei S."/>
            <person name="Zheng Y."/>
            <person name="Lin W."/>
            <person name="Duan Y."/>
            <person name="Cao H."/>
            <person name="Xiong S."/>
            <person name="Wang X."/>
            <person name="Wei L."/>
            <person name="Li C."/>
            <person name="Ma Q."/>
            <person name="Ju M."/>
            <person name="Zhao R."/>
            <person name="Li G."/>
            <person name="Mu C."/>
            <person name="Tian Q."/>
            <person name="Mei H."/>
            <person name="Zhang T."/>
            <person name="Gao T."/>
            <person name="Zhang H."/>
        </authorList>
    </citation>
    <scope>NUCLEOTIDE SEQUENCE</scope>
    <source>
        <strain evidence="1">K16</strain>
    </source>
</reference>
<organism evidence="1 2">
    <name type="scientific">Sesamum angolense</name>
    <dbReference type="NCBI Taxonomy" id="2727404"/>
    <lineage>
        <taxon>Eukaryota</taxon>
        <taxon>Viridiplantae</taxon>
        <taxon>Streptophyta</taxon>
        <taxon>Embryophyta</taxon>
        <taxon>Tracheophyta</taxon>
        <taxon>Spermatophyta</taxon>
        <taxon>Magnoliopsida</taxon>
        <taxon>eudicotyledons</taxon>
        <taxon>Gunneridae</taxon>
        <taxon>Pentapetalae</taxon>
        <taxon>asterids</taxon>
        <taxon>lamiids</taxon>
        <taxon>Lamiales</taxon>
        <taxon>Pedaliaceae</taxon>
        <taxon>Sesamum</taxon>
    </lineage>
</organism>
<dbReference type="SUPFAM" id="SSF56219">
    <property type="entry name" value="DNase I-like"/>
    <property type="match status" value="1"/>
</dbReference>